<dbReference type="EMBL" id="HBFC01009391">
    <property type="protein sequence ID" value="CAD8702788.1"/>
    <property type="molecule type" value="Transcribed_RNA"/>
</dbReference>
<gene>
    <name evidence="1" type="ORF">MANT1106_LOCUS5470</name>
    <name evidence="2" type="ORF">MANT1106_LOCUS5472</name>
</gene>
<sequence length="126" mass="13449">MSGHVLILAGSAVPVSRIRDIESQLQAYGCDVTTHVDGVTEANARELVGSNNMVFDYHSGDVVTQRLIVTACTAASVPRVTCATRKTLDGVGPTDFSVWCSGTWYLFGDILSRSIAAPWVKIDSCA</sequence>
<name>A0A6U3F9U7_9CHLO</name>
<organism evidence="2">
    <name type="scientific">Mantoniella antarctica</name>
    <dbReference type="NCBI Taxonomy" id="81844"/>
    <lineage>
        <taxon>Eukaryota</taxon>
        <taxon>Viridiplantae</taxon>
        <taxon>Chlorophyta</taxon>
        <taxon>Mamiellophyceae</taxon>
        <taxon>Mamiellales</taxon>
        <taxon>Mamiellaceae</taxon>
        <taxon>Mantoniella</taxon>
    </lineage>
</organism>
<dbReference type="EMBL" id="HBFC01009393">
    <property type="protein sequence ID" value="CAD8702790.1"/>
    <property type="molecule type" value="Transcribed_RNA"/>
</dbReference>
<reference evidence="2" key="1">
    <citation type="submission" date="2021-01" db="EMBL/GenBank/DDBJ databases">
        <authorList>
            <person name="Corre E."/>
            <person name="Pelletier E."/>
            <person name="Niang G."/>
            <person name="Scheremetjew M."/>
            <person name="Finn R."/>
            <person name="Kale V."/>
            <person name="Holt S."/>
            <person name="Cochrane G."/>
            <person name="Meng A."/>
            <person name="Brown T."/>
            <person name="Cohen L."/>
        </authorList>
    </citation>
    <scope>NUCLEOTIDE SEQUENCE</scope>
    <source>
        <strain evidence="2">SL-175</strain>
    </source>
</reference>
<protein>
    <submittedName>
        <fullName evidence="2">Uncharacterized protein</fullName>
    </submittedName>
</protein>
<evidence type="ECO:0000313" key="1">
    <source>
        <dbReference type="EMBL" id="CAD8702788.1"/>
    </source>
</evidence>
<dbReference type="AlphaFoldDB" id="A0A6U3F9U7"/>
<evidence type="ECO:0000313" key="2">
    <source>
        <dbReference type="EMBL" id="CAD8702790.1"/>
    </source>
</evidence>
<proteinExistence type="predicted"/>
<accession>A0A6U3F9U7</accession>